<feature type="transmembrane region" description="Helical" evidence="2">
    <location>
        <begin position="33"/>
        <end position="54"/>
    </location>
</feature>
<sequence>MAEEEGPDAGAPSASESHDDEGLGHRRPGSTALWTKIVLFAAGLVVGVLVVGLLDVTTPDFVSASRAGSGGTAEPGPGQDRTVPPGAEVRVNAACLGVLNEAQDVYAVLGDLGRAVDEVDLMALDDVVRRLQPVEPRLARDLADCRVGAAVGGDPSDAPTAPLTTPPPVVPSTPGPTR</sequence>
<dbReference type="RefSeq" id="WP_091073252.1">
    <property type="nucleotide sequence ID" value="NZ_LT629799.1"/>
</dbReference>
<organism evidence="3 4">
    <name type="scientific">Microlunatus sagamiharensis</name>
    <dbReference type="NCBI Taxonomy" id="546874"/>
    <lineage>
        <taxon>Bacteria</taxon>
        <taxon>Bacillati</taxon>
        <taxon>Actinomycetota</taxon>
        <taxon>Actinomycetes</taxon>
        <taxon>Propionibacteriales</taxon>
        <taxon>Propionibacteriaceae</taxon>
        <taxon>Microlunatus</taxon>
    </lineage>
</organism>
<keyword evidence="2" id="KW-0472">Membrane</keyword>
<evidence type="ECO:0000256" key="2">
    <source>
        <dbReference type="SAM" id="Phobius"/>
    </source>
</evidence>
<dbReference type="EMBL" id="LT629799">
    <property type="protein sequence ID" value="SDU83457.1"/>
    <property type="molecule type" value="Genomic_DNA"/>
</dbReference>
<keyword evidence="4" id="KW-1185">Reference proteome</keyword>
<proteinExistence type="predicted"/>
<feature type="region of interest" description="Disordered" evidence="1">
    <location>
        <begin position="150"/>
        <end position="178"/>
    </location>
</feature>
<feature type="region of interest" description="Disordered" evidence="1">
    <location>
        <begin position="1"/>
        <end position="27"/>
    </location>
</feature>
<feature type="region of interest" description="Disordered" evidence="1">
    <location>
        <begin position="64"/>
        <end position="85"/>
    </location>
</feature>
<reference evidence="4" key="1">
    <citation type="submission" date="2016-10" db="EMBL/GenBank/DDBJ databases">
        <authorList>
            <person name="Varghese N."/>
            <person name="Submissions S."/>
        </authorList>
    </citation>
    <scope>NUCLEOTIDE SEQUENCE [LARGE SCALE GENOMIC DNA]</scope>
    <source>
        <strain evidence="4">DSM 21743</strain>
    </source>
</reference>
<keyword evidence="2" id="KW-0812">Transmembrane</keyword>
<evidence type="ECO:0000313" key="3">
    <source>
        <dbReference type="EMBL" id="SDU83457.1"/>
    </source>
</evidence>
<feature type="compositionally biased region" description="Pro residues" evidence="1">
    <location>
        <begin position="164"/>
        <end position="178"/>
    </location>
</feature>
<evidence type="ECO:0000256" key="1">
    <source>
        <dbReference type="SAM" id="MobiDB-lite"/>
    </source>
</evidence>
<accession>A0A1H2LR33</accession>
<gene>
    <name evidence="3" type="ORF">SAMN04488544_0688</name>
</gene>
<feature type="compositionally biased region" description="Low complexity" evidence="1">
    <location>
        <begin position="154"/>
        <end position="163"/>
    </location>
</feature>
<evidence type="ECO:0000313" key="4">
    <source>
        <dbReference type="Proteomes" id="UP000198825"/>
    </source>
</evidence>
<dbReference type="Proteomes" id="UP000198825">
    <property type="component" value="Chromosome I"/>
</dbReference>
<protein>
    <submittedName>
        <fullName evidence="3">Uncharacterized protein</fullName>
    </submittedName>
</protein>
<name>A0A1H2LR33_9ACTN</name>
<dbReference type="OrthoDB" id="5198339at2"/>
<dbReference type="STRING" id="546874.SAMN04488544_0688"/>
<dbReference type="AlphaFoldDB" id="A0A1H2LR33"/>
<keyword evidence="2" id="KW-1133">Transmembrane helix</keyword>